<dbReference type="RefSeq" id="WP_137401373.1">
    <property type="nucleotide sequence ID" value="NZ_BMIU01000009.1"/>
</dbReference>
<organism evidence="1 2">
    <name type="scientific">Echinicola rosea</name>
    <dbReference type="NCBI Taxonomy" id="1807691"/>
    <lineage>
        <taxon>Bacteria</taxon>
        <taxon>Pseudomonadati</taxon>
        <taxon>Bacteroidota</taxon>
        <taxon>Cytophagia</taxon>
        <taxon>Cytophagales</taxon>
        <taxon>Cyclobacteriaceae</taxon>
        <taxon>Echinicola</taxon>
    </lineage>
</organism>
<name>A0ABQ1UZK9_9BACT</name>
<dbReference type="EMBL" id="BMIU01000009">
    <property type="protein sequence ID" value="GGF32026.1"/>
    <property type="molecule type" value="Genomic_DNA"/>
</dbReference>
<proteinExistence type="predicted"/>
<evidence type="ECO:0008006" key="3">
    <source>
        <dbReference type="Google" id="ProtNLM"/>
    </source>
</evidence>
<reference evidence="2" key="1">
    <citation type="journal article" date="2019" name="Int. J. Syst. Evol. Microbiol.">
        <title>The Global Catalogue of Microorganisms (GCM) 10K type strain sequencing project: providing services to taxonomists for standard genome sequencing and annotation.</title>
        <authorList>
            <consortium name="The Broad Institute Genomics Platform"/>
            <consortium name="The Broad Institute Genome Sequencing Center for Infectious Disease"/>
            <person name="Wu L."/>
            <person name="Ma J."/>
        </authorList>
    </citation>
    <scope>NUCLEOTIDE SEQUENCE [LARGE SCALE GENOMIC DNA]</scope>
    <source>
        <strain evidence="2">CGMCC 1.15407</strain>
    </source>
</reference>
<comment type="caution">
    <text evidence="1">The sequence shown here is derived from an EMBL/GenBank/DDBJ whole genome shotgun (WGS) entry which is preliminary data.</text>
</comment>
<dbReference type="Gene3D" id="3.40.50.1110">
    <property type="entry name" value="SGNH hydrolase"/>
    <property type="match status" value="1"/>
</dbReference>
<dbReference type="InterPro" id="IPR036514">
    <property type="entry name" value="SGNH_hydro_sf"/>
</dbReference>
<protein>
    <recommendedName>
        <fullName evidence="3">SGNH/GDSL hydrolase family protein</fullName>
    </recommendedName>
</protein>
<gene>
    <name evidence="1" type="ORF">GCM10011339_20310</name>
</gene>
<evidence type="ECO:0000313" key="2">
    <source>
        <dbReference type="Proteomes" id="UP000647339"/>
    </source>
</evidence>
<evidence type="ECO:0000313" key="1">
    <source>
        <dbReference type="EMBL" id="GGF32026.1"/>
    </source>
</evidence>
<sequence length="322" mass="38115">MRKFLINIAAFAFPLVLIFAPMEVYLRDNIYQAKSDYLEQHKEKIETLILGPSYSWRAINPEGMELPTASLAHEASAINTNLMLFEKFLPQLPRLKYVLFDLSLGYMENDNDQRWESNHLFNIYYDIQNYEPDVKNNFLLTANFRFYFKLFCAYMKDEKNMERYNESGFIYDVSDFNDLFGQYQYDTTKLKASGELFKRLPYQNSIHDECYSKNEKLLADMVAKCKDRGIQVVFVAPPKFWMNNKAATAEVVERRERFLASYEEDDQVVFWNYEHVLEDDPHYFLDDTHLNPQGAEIFTEILNRRLGGLRLNRQQAQGSDLR</sequence>
<dbReference type="Proteomes" id="UP000647339">
    <property type="component" value="Unassembled WGS sequence"/>
</dbReference>
<accession>A0ABQ1UZK9</accession>
<keyword evidence="2" id="KW-1185">Reference proteome</keyword>
<dbReference type="SUPFAM" id="SSF52266">
    <property type="entry name" value="SGNH hydrolase"/>
    <property type="match status" value="1"/>
</dbReference>